<name>A0A3D9DN87_9FLAO</name>
<dbReference type="EMBL" id="QNUH01000004">
    <property type="protein sequence ID" value="REC79366.1"/>
    <property type="molecule type" value="Genomic_DNA"/>
</dbReference>
<dbReference type="AlphaFoldDB" id="A0A3D9DN87"/>
<accession>A0A3D9DN87</accession>
<dbReference type="Proteomes" id="UP000257030">
    <property type="component" value="Unassembled WGS sequence"/>
</dbReference>
<keyword evidence="2" id="KW-1185">Reference proteome</keyword>
<proteinExistence type="predicted"/>
<evidence type="ECO:0000313" key="1">
    <source>
        <dbReference type="EMBL" id="REC79366.1"/>
    </source>
</evidence>
<protein>
    <submittedName>
        <fullName evidence="1">Uncharacterized protein</fullName>
    </submittedName>
</protein>
<comment type="caution">
    <text evidence="1">The sequence shown here is derived from an EMBL/GenBank/DDBJ whole genome shotgun (WGS) entry which is preliminary data.</text>
</comment>
<sequence length="85" mass="9590">MSTLETGDFKATQVDAGAPNLWHIHKDHLKYGSIQATRVDFKGRNLEKIMAKIAENAPTNAPYIQTPAQVQTYEECIGWINDHYS</sequence>
<reference evidence="1 2" key="1">
    <citation type="journal article" date="2010" name="Syst. Appl. Microbiol.">
        <title>Four new species of Chryseobacterium from the rhizosphere of coastal sand dune plants, Chryseobacterium elymi sp. nov., Chryseobacterium hagamense sp. nov., Chryseobacterium lathyri sp. nov. and Chryseobacterium rhizosphaerae sp. nov.</title>
        <authorList>
            <person name="Cho S.H."/>
            <person name="Lee K.S."/>
            <person name="Shin D.S."/>
            <person name="Han J.H."/>
            <person name="Park K.S."/>
            <person name="Lee C.H."/>
            <person name="Park K.H."/>
            <person name="Kim S.B."/>
        </authorList>
    </citation>
    <scope>NUCLEOTIDE SEQUENCE [LARGE SCALE GENOMIC DNA]</scope>
    <source>
        <strain evidence="1 2">KCTC 22547</strain>
    </source>
</reference>
<organism evidence="1 2">
    <name type="scientific">Chryseobacterium elymi</name>
    <dbReference type="NCBI Taxonomy" id="395936"/>
    <lineage>
        <taxon>Bacteria</taxon>
        <taxon>Pseudomonadati</taxon>
        <taxon>Bacteroidota</taxon>
        <taxon>Flavobacteriia</taxon>
        <taxon>Flavobacteriales</taxon>
        <taxon>Weeksellaceae</taxon>
        <taxon>Chryseobacterium group</taxon>
        <taxon>Chryseobacterium</taxon>
    </lineage>
</organism>
<gene>
    <name evidence="1" type="ORF">DRF60_05945</name>
</gene>
<dbReference type="OrthoDB" id="1262078at2"/>
<dbReference type="RefSeq" id="WP_116011193.1">
    <property type="nucleotide sequence ID" value="NZ_QNUH01000004.1"/>
</dbReference>
<evidence type="ECO:0000313" key="2">
    <source>
        <dbReference type="Proteomes" id="UP000257030"/>
    </source>
</evidence>